<reference evidence="2 3" key="1">
    <citation type="journal article" date="2011" name="Stand. Genomic Sci.">
        <title>Complete genome sequence of the acetate-degrading sulfate reducer Desulfobacca acetoxidans type strain (ASRB2).</title>
        <authorList>
            <person name="Goker M."/>
            <person name="Teshima H."/>
            <person name="Lapidus A."/>
            <person name="Nolan M."/>
            <person name="Lucas S."/>
            <person name="Hammon N."/>
            <person name="Deshpande S."/>
            <person name="Cheng J.F."/>
            <person name="Tapia R."/>
            <person name="Han C."/>
            <person name="Goodwin L."/>
            <person name="Pitluck S."/>
            <person name="Huntemann M."/>
            <person name="Liolios K."/>
            <person name="Ivanova N."/>
            <person name="Pagani I."/>
            <person name="Mavromatis K."/>
            <person name="Ovchinikova G."/>
            <person name="Pati A."/>
            <person name="Chen A."/>
            <person name="Palaniappan K."/>
            <person name="Land M."/>
            <person name="Hauser L."/>
            <person name="Brambilla E.M."/>
            <person name="Rohde M."/>
            <person name="Spring S."/>
            <person name="Detter J.C."/>
            <person name="Woyke T."/>
            <person name="Bristow J."/>
            <person name="Eisen J.A."/>
            <person name="Markowitz V."/>
            <person name="Hugenholtz P."/>
            <person name="Kyrpides N.C."/>
            <person name="Klenk H.P."/>
        </authorList>
    </citation>
    <scope>NUCLEOTIDE SEQUENCE [LARGE SCALE GENOMIC DNA]</scope>
    <source>
        <strain evidence="3">ATCC 700848 / DSM 11109 / ASRB2</strain>
    </source>
</reference>
<dbReference type="HOGENOM" id="CLU_015903_1_1_7"/>
<gene>
    <name evidence="2" type="ordered locus">Desac_1763</name>
</gene>
<dbReference type="Pfam" id="PF00773">
    <property type="entry name" value="RNB"/>
    <property type="match status" value="1"/>
</dbReference>
<dbReference type="KEGG" id="dao:Desac_1763"/>
<dbReference type="InterPro" id="IPR050180">
    <property type="entry name" value="RNR_Ribonuclease"/>
</dbReference>
<feature type="domain" description="RNB" evidence="1">
    <location>
        <begin position="273"/>
        <end position="557"/>
    </location>
</feature>
<dbReference type="EMBL" id="CP002629">
    <property type="protein sequence ID" value="AEB09603.1"/>
    <property type="molecule type" value="Genomic_DNA"/>
</dbReference>
<organism evidence="2 3">
    <name type="scientific">Desulfobacca acetoxidans (strain ATCC 700848 / DSM 11109 / ASRB2)</name>
    <dbReference type="NCBI Taxonomy" id="880072"/>
    <lineage>
        <taxon>Bacteria</taxon>
        <taxon>Pseudomonadati</taxon>
        <taxon>Thermodesulfobacteriota</taxon>
        <taxon>Desulfobaccia</taxon>
        <taxon>Desulfobaccales</taxon>
        <taxon>Desulfobaccaceae</taxon>
        <taxon>Desulfobacca</taxon>
    </lineage>
</organism>
<sequence>MENYQIVEFFEERKIYCAFVADDRGERLHVVTEHNREVNLPRKRVIHAAPWSAGASLSRHELVERLRAVGARRETLKQDINLFELWELLVNETEGLSAADLARTWYGDGVTSDQIAALGRALYEDRFYFKFKGNVWSPHPPEVVEGLQEQHRREEERRQELKTAAGWLRAAWESGNITDPHWRERLLTVLQNMAVHGATHEDYELGKAYLEEAKLFKPDTPFKLLVKLGVFSPDENLDLHRYETPQDFPAEIQEAALALCQKTAYPDPFAPWRVDLTGLQLFTIDGERTRDFDDALSLEKIPEGWRLGIHITDVSTYIPLGTPLDQAALERGTSLYLPDRRIPMLPEALSENTLSLLAQHPRRAVSFLVNLTAEGEIQNYSILLSMVQVSKRFTYHEVDYLLAQNERLAALHRLTACLRERRLSQGGVQLQFPDVTILTDASGEVRVEIEDTETPSHELVSEAMILANYLGAQYLAERKVPVLYRSQAPPREELEKVETGSLFQLWQNRRRLSRVLLDLEPQPHWGLGLPVYTTISSPIRRYLDLIIHRQLFAALCNQPTPYTREALEGLLTLLEPTLRRAALLKTRRLRYWLLKFLSQHVGQKFSALILEKHPNRYRLLFLDILLESEMPAPSGHQFQPGETIFARIDRVVPQEDVLKVSLA</sequence>
<evidence type="ECO:0000259" key="1">
    <source>
        <dbReference type="SMART" id="SM00955"/>
    </source>
</evidence>
<dbReference type="GO" id="GO:0000932">
    <property type="term" value="C:P-body"/>
    <property type="evidence" value="ECO:0007669"/>
    <property type="project" value="TreeGrafter"/>
</dbReference>
<dbReference type="eggNOG" id="COG0557">
    <property type="taxonomic scope" value="Bacteria"/>
</dbReference>
<reference evidence="3" key="2">
    <citation type="submission" date="2011-03" db="EMBL/GenBank/DDBJ databases">
        <title>The complete genome of Desulfobacca acetoxidans DSM 11109.</title>
        <authorList>
            <consortium name="US DOE Joint Genome Institute (JGI-PGF)"/>
            <person name="Lucas S."/>
            <person name="Copeland A."/>
            <person name="Lapidus A."/>
            <person name="Bruce D."/>
            <person name="Goodwin L."/>
            <person name="Pitluck S."/>
            <person name="Peters L."/>
            <person name="Kyrpides N."/>
            <person name="Mavromatis K."/>
            <person name="Ivanova N."/>
            <person name="Ovchinnikova G."/>
            <person name="Teshima H."/>
            <person name="Detter J.C."/>
            <person name="Han C."/>
            <person name="Land M."/>
            <person name="Hauser L."/>
            <person name="Markowitz V."/>
            <person name="Cheng J.-F."/>
            <person name="Hugenholtz P."/>
            <person name="Woyke T."/>
            <person name="Wu D."/>
            <person name="Spring S."/>
            <person name="Schueler E."/>
            <person name="Brambilla E."/>
            <person name="Klenk H.-P."/>
            <person name="Eisen J.A."/>
        </authorList>
    </citation>
    <scope>NUCLEOTIDE SEQUENCE [LARGE SCALE GENOMIC DNA]</scope>
    <source>
        <strain evidence="3">ATCC 700848 / DSM 11109 / ASRB2</strain>
    </source>
</reference>
<dbReference type="OrthoDB" id="9764149at2"/>
<dbReference type="InterPro" id="IPR056404">
    <property type="entry name" value="HTH_RNase_II"/>
</dbReference>
<dbReference type="Pfam" id="PF23161">
    <property type="entry name" value="HTH_RNase_II"/>
    <property type="match status" value="1"/>
</dbReference>
<dbReference type="GO" id="GO:0006402">
    <property type="term" value="P:mRNA catabolic process"/>
    <property type="evidence" value="ECO:0007669"/>
    <property type="project" value="TreeGrafter"/>
</dbReference>
<dbReference type="PANTHER" id="PTHR23355">
    <property type="entry name" value="RIBONUCLEASE"/>
    <property type="match status" value="1"/>
</dbReference>
<dbReference type="PANTHER" id="PTHR23355:SF42">
    <property type="entry name" value="RIBONUCLEASE II, CHLOROPLASTIC_MITOCHONDRIAL"/>
    <property type="match status" value="1"/>
</dbReference>
<accession>F2NHX7</accession>
<dbReference type="RefSeq" id="WP_013706713.1">
    <property type="nucleotide sequence ID" value="NC_015388.1"/>
</dbReference>
<name>F2NHX7_DESAR</name>
<dbReference type="AlphaFoldDB" id="F2NHX7"/>
<evidence type="ECO:0000313" key="2">
    <source>
        <dbReference type="EMBL" id="AEB09603.1"/>
    </source>
</evidence>
<dbReference type="InterPro" id="IPR001900">
    <property type="entry name" value="RNase_II/R"/>
</dbReference>
<dbReference type="GO" id="GO:0003723">
    <property type="term" value="F:RNA binding"/>
    <property type="evidence" value="ECO:0007669"/>
    <property type="project" value="InterPro"/>
</dbReference>
<keyword evidence="3" id="KW-1185">Reference proteome</keyword>
<dbReference type="SUPFAM" id="SSF50249">
    <property type="entry name" value="Nucleic acid-binding proteins"/>
    <property type="match status" value="1"/>
</dbReference>
<protein>
    <submittedName>
        <fullName evidence="2">Ribonuclease II</fullName>
    </submittedName>
</protein>
<dbReference type="SMART" id="SM00955">
    <property type="entry name" value="RNB"/>
    <property type="match status" value="1"/>
</dbReference>
<dbReference type="InterPro" id="IPR012340">
    <property type="entry name" value="NA-bd_OB-fold"/>
</dbReference>
<dbReference type="Proteomes" id="UP000000483">
    <property type="component" value="Chromosome"/>
</dbReference>
<proteinExistence type="predicted"/>
<dbReference type="GO" id="GO:0000175">
    <property type="term" value="F:3'-5'-RNA exonuclease activity"/>
    <property type="evidence" value="ECO:0007669"/>
    <property type="project" value="TreeGrafter"/>
</dbReference>
<dbReference type="STRING" id="880072.Desac_1763"/>
<evidence type="ECO:0000313" key="3">
    <source>
        <dbReference type="Proteomes" id="UP000000483"/>
    </source>
</evidence>